<gene>
    <name evidence="3" type="ORF">THIOM_004242</name>
</gene>
<comment type="caution">
    <text evidence="3">The sequence shown here is derived from an EMBL/GenBank/DDBJ whole genome shotgun (WGS) entry which is preliminary data.</text>
</comment>
<sequence length="168" mass="18095">MKTPQHSLTHQKGTVLVMALIFLIILTLLGLSAMEGTVLETKLASNYQENNFALRVTELGTLQSDLLIAEGPPTNMLPNQDVDVTTLLNTSISRGHGISADTDNSQYTYKGLFTPRTGVNNAGGQLAFFEIRTTGLSAVDSSQGSGRTTLRVGVTRWLPEPSGNFLLD</sequence>
<dbReference type="InterPro" id="IPR025746">
    <property type="entry name" value="PilX_N_dom"/>
</dbReference>
<keyword evidence="1" id="KW-0812">Transmembrane</keyword>
<name>A0A0A6NXC2_9GAMM</name>
<dbReference type="AlphaFoldDB" id="A0A0A6NXC2"/>
<feature type="transmembrane region" description="Helical" evidence="1">
    <location>
        <begin position="15"/>
        <end position="34"/>
    </location>
</feature>
<organism evidence="3 4">
    <name type="scientific">Candidatus Thiomargarita nelsonii</name>
    <dbReference type="NCBI Taxonomy" id="1003181"/>
    <lineage>
        <taxon>Bacteria</taxon>
        <taxon>Pseudomonadati</taxon>
        <taxon>Pseudomonadota</taxon>
        <taxon>Gammaproteobacteria</taxon>
        <taxon>Thiotrichales</taxon>
        <taxon>Thiotrichaceae</taxon>
        <taxon>Thiomargarita</taxon>
    </lineage>
</organism>
<evidence type="ECO:0000256" key="1">
    <source>
        <dbReference type="SAM" id="Phobius"/>
    </source>
</evidence>
<feature type="domain" description="Type 4 fimbrial biogenesis protein PilX N-terminal" evidence="2">
    <location>
        <begin position="12"/>
        <end position="60"/>
    </location>
</feature>
<keyword evidence="1" id="KW-1133">Transmembrane helix</keyword>
<evidence type="ECO:0000313" key="4">
    <source>
        <dbReference type="Proteomes" id="UP000076962"/>
    </source>
</evidence>
<proteinExistence type="predicted"/>
<protein>
    <submittedName>
        <fullName evidence="3">Secreted protein</fullName>
    </submittedName>
</protein>
<evidence type="ECO:0000313" key="3">
    <source>
        <dbReference type="EMBL" id="OAD20078.1"/>
    </source>
</evidence>
<keyword evidence="1" id="KW-0472">Membrane</keyword>
<evidence type="ECO:0000259" key="2">
    <source>
        <dbReference type="Pfam" id="PF14341"/>
    </source>
</evidence>
<accession>A0A0A6NXC2</accession>
<dbReference type="Proteomes" id="UP000076962">
    <property type="component" value="Unassembled WGS sequence"/>
</dbReference>
<reference evidence="3 4" key="1">
    <citation type="submission" date="2016-05" db="EMBL/GenBank/DDBJ databases">
        <title>Single-cell genome of chain-forming Candidatus Thiomargarita nelsonii and comparison to other large sulfur-oxidizing bacteria.</title>
        <authorList>
            <person name="Winkel M."/>
            <person name="Salman V."/>
            <person name="Woyke T."/>
            <person name="Schulz-Vogt H."/>
            <person name="Richter M."/>
            <person name="Flood B."/>
            <person name="Bailey J."/>
            <person name="Amann R."/>
            <person name="Mussmann M."/>
        </authorList>
    </citation>
    <scope>NUCLEOTIDE SEQUENCE [LARGE SCALE GENOMIC DNA]</scope>
    <source>
        <strain evidence="3 4">THI036</strain>
    </source>
</reference>
<keyword evidence="4" id="KW-1185">Reference proteome</keyword>
<dbReference type="EMBL" id="LUTY01002560">
    <property type="protein sequence ID" value="OAD20078.1"/>
    <property type="molecule type" value="Genomic_DNA"/>
</dbReference>
<dbReference type="Pfam" id="PF14341">
    <property type="entry name" value="PilX_N"/>
    <property type="match status" value="1"/>
</dbReference>